<dbReference type="OMA" id="KWPANGY"/>
<organism evidence="2 3">
    <name type="scientific">Bombus impatiens</name>
    <name type="common">Bumblebee</name>
    <dbReference type="NCBI Taxonomy" id="132113"/>
    <lineage>
        <taxon>Eukaryota</taxon>
        <taxon>Metazoa</taxon>
        <taxon>Ecdysozoa</taxon>
        <taxon>Arthropoda</taxon>
        <taxon>Hexapoda</taxon>
        <taxon>Insecta</taxon>
        <taxon>Pterygota</taxon>
        <taxon>Neoptera</taxon>
        <taxon>Endopterygota</taxon>
        <taxon>Hymenoptera</taxon>
        <taxon>Apocrita</taxon>
        <taxon>Aculeata</taxon>
        <taxon>Apoidea</taxon>
        <taxon>Anthophila</taxon>
        <taxon>Apidae</taxon>
        <taxon>Bombus</taxon>
        <taxon>Pyrobombus</taxon>
    </lineage>
</organism>
<dbReference type="KEGG" id="bim:100748511"/>
<feature type="transmembrane region" description="Helical" evidence="1">
    <location>
        <begin position="79"/>
        <end position="96"/>
    </location>
</feature>
<protein>
    <submittedName>
        <fullName evidence="3">Uncharacterized protein LOC100748511</fullName>
    </submittedName>
</protein>
<keyword evidence="1" id="KW-1133">Transmembrane helix</keyword>
<keyword evidence="1" id="KW-0812">Transmembrane</keyword>
<dbReference type="PANTHER" id="PTHR35268:SF1">
    <property type="entry name" value="UBIQUINOL-CYTOCHROME-C REDUCTASE COMPLEX ASSEMBLY FACTOR 4"/>
    <property type="match status" value="1"/>
</dbReference>
<dbReference type="PANTHER" id="PTHR35268">
    <property type="entry name" value="PROTEIN CCSMST1"/>
    <property type="match status" value="1"/>
</dbReference>
<accession>A0A6P3DKM9</accession>
<dbReference type="RefSeq" id="XP_003485123.1">
    <property type="nucleotide sequence ID" value="XM_003485075.3"/>
</dbReference>
<gene>
    <name evidence="3" type="primary">LOC100748511</name>
</gene>
<keyword evidence="2" id="KW-1185">Reference proteome</keyword>
<evidence type="ECO:0000313" key="2">
    <source>
        <dbReference type="Proteomes" id="UP000515180"/>
    </source>
</evidence>
<dbReference type="OrthoDB" id="5783753at2759"/>
<evidence type="ECO:0000313" key="3">
    <source>
        <dbReference type="RefSeq" id="XP_003485123.1"/>
    </source>
</evidence>
<sequence length="131" mass="15215">MMHLKLIKNVLHLKSSKSFLGNRQSFLQMYSTLQYSINSKKKDEDDDDYDKPYKYSTSKAATYSARDTIDGRDRPNYEGLVIGLSLAAFFIYFGILREENDIDEAMIKDIDPAIVEQIYGKKRKSIKQEIE</sequence>
<keyword evidence="1" id="KW-0472">Membrane</keyword>
<dbReference type="GeneID" id="100748511"/>
<dbReference type="Pfam" id="PF15013">
    <property type="entry name" value="CCSMST1"/>
    <property type="match status" value="1"/>
</dbReference>
<dbReference type="InterPro" id="IPR029160">
    <property type="entry name" value="UQCC4"/>
</dbReference>
<proteinExistence type="predicted"/>
<reference evidence="3" key="1">
    <citation type="submission" date="2025-08" db="UniProtKB">
        <authorList>
            <consortium name="RefSeq"/>
        </authorList>
    </citation>
    <scope>IDENTIFICATION</scope>
</reference>
<name>A0A6P3DKM9_BOMIM</name>
<dbReference type="Proteomes" id="UP000515180">
    <property type="component" value="Unplaced"/>
</dbReference>
<dbReference type="AlphaFoldDB" id="A0A6P3DKM9"/>
<evidence type="ECO:0000256" key="1">
    <source>
        <dbReference type="SAM" id="Phobius"/>
    </source>
</evidence>